<keyword evidence="4" id="KW-1185">Reference proteome</keyword>
<sequence>MATTLHAEEIDVTAYRAYYEPLERPADADGDTADGDIAEGEFEYFQPTAATVSVWSSALQHGGPPTGLLVRTMEHVVADQASAQDFSRVTMEILGAIGLGVCRVRAHVSRPGRQISQVTAEMQEQQGDGSFRTVARATAWRLSTRDTRAVETAPHPVPMQTPDDLPRTVGFTGADGIAVAWGRIGFIGTLEIAISAGRTGTTPTVWTRPLLPLVDGEELSDLASAMTVIDIANGVGSPLDPTQWSWMNTDTTVHLTNAPRGPWIGIDSALAAGGSGYGASLADLYDTTGFIGRSAQTVLIAPQ</sequence>
<comment type="caution">
    <text evidence="3">The sequence shown here is derived from an EMBL/GenBank/DDBJ whole genome shotgun (WGS) entry which is preliminary data.</text>
</comment>
<dbReference type="Pfam" id="PF20789">
    <property type="entry name" value="4HBT_3C"/>
    <property type="match status" value="1"/>
</dbReference>
<organism evidence="3 4">
    <name type="scientific">Gordonia alkaliphila</name>
    <dbReference type="NCBI Taxonomy" id="1053547"/>
    <lineage>
        <taxon>Bacteria</taxon>
        <taxon>Bacillati</taxon>
        <taxon>Actinomycetota</taxon>
        <taxon>Actinomycetes</taxon>
        <taxon>Mycobacteriales</taxon>
        <taxon>Gordoniaceae</taxon>
        <taxon>Gordonia</taxon>
    </lineage>
</organism>
<evidence type="ECO:0000313" key="3">
    <source>
        <dbReference type="EMBL" id="GAA4749546.1"/>
    </source>
</evidence>
<evidence type="ECO:0000259" key="1">
    <source>
        <dbReference type="Pfam" id="PF13622"/>
    </source>
</evidence>
<name>A0ABP8Z8F5_9ACTN</name>
<dbReference type="EMBL" id="BAABIE010000008">
    <property type="protein sequence ID" value="GAA4749546.1"/>
    <property type="molecule type" value="Genomic_DNA"/>
</dbReference>
<evidence type="ECO:0000313" key="4">
    <source>
        <dbReference type="Proteomes" id="UP001500822"/>
    </source>
</evidence>
<dbReference type="Gene3D" id="2.40.160.210">
    <property type="entry name" value="Acyl-CoA thioesterase, double hotdog domain"/>
    <property type="match status" value="1"/>
</dbReference>
<dbReference type="Pfam" id="PF13622">
    <property type="entry name" value="4HBT_3"/>
    <property type="match status" value="1"/>
</dbReference>
<dbReference type="InterPro" id="IPR049450">
    <property type="entry name" value="ACOT8-like_C"/>
</dbReference>
<dbReference type="Proteomes" id="UP001500822">
    <property type="component" value="Unassembled WGS sequence"/>
</dbReference>
<reference evidence="4" key="1">
    <citation type="journal article" date="2019" name="Int. J. Syst. Evol. Microbiol.">
        <title>The Global Catalogue of Microorganisms (GCM) 10K type strain sequencing project: providing services to taxonomists for standard genome sequencing and annotation.</title>
        <authorList>
            <consortium name="The Broad Institute Genomics Platform"/>
            <consortium name="The Broad Institute Genome Sequencing Center for Infectious Disease"/>
            <person name="Wu L."/>
            <person name="Ma J."/>
        </authorList>
    </citation>
    <scope>NUCLEOTIDE SEQUENCE [LARGE SCALE GENOMIC DNA]</scope>
    <source>
        <strain evidence="4">JCM 18077</strain>
    </source>
</reference>
<feature type="domain" description="Acyl-CoA thioesterase-like C-terminal" evidence="2">
    <location>
        <begin position="197"/>
        <end position="300"/>
    </location>
</feature>
<accession>A0ABP8Z8F5</accession>
<dbReference type="InterPro" id="IPR049449">
    <property type="entry name" value="TesB_ACOT8-like_N"/>
</dbReference>
<evidence type="ECO:0000259" key="2">
    <source>
        <dbReference type="Pfam" id="PF20789"/>
    </source>
</evidence>
<feature type="domain" description="Acyl-CoA thioesterase-like N-terminal HotDog" evidence="1">
    <location>
        <begin position="53"/>
        <end position="141"/>
    </location>
</feature>
<gene>
    <name evidence="3" type="ORF">GCM10023217_19840</name>
</gene>
<dbReference type="SUPFAM" id="SSF54637">
    <property type="entry name" value="Thioesterase/thiol ester dehydrase-isomerase"/>
    <property type="match status" value="1"/>
</dbReference>
<dbReference type="InterPro" id="IPR029069">
    <property type="entry name" value="HotDog_dom_sf"/>
</dbReference>
<dbReference type="RefSeq" id="WP_345313374.1">
    <property type="nucleotide sequence ID" value="NZ_BAABIE010000008.1"/>
</dbReference>
<dbReference type="InterPro" id="IPR042171">
    <property type="entry name" value="Acyl-CoA_hotdog"/>
</dbReference>
<protein>
    <submittedName>
        <fullName evidence="3">Thioesterase family protein</fullName>
    </submittedName>
</protein>
<proteinExistence type="predicted"/>